<dbReference type="InterPro" id="IPR002227">
    <property type="entry name" value="Tyrosinase_Cu-bd"/>
</dbReference>
<dbReference type="Pfam" id="PF13948">
    <property type="entry name" value="DUF4215"/>
    <property type="match status" value="2"/>
</dbReference>
<evidence type="ECO:0000259" key="8">
    <source>
        <dbReference type="PROSITE" id="PS00498"/>
    </source>
</evidence>
<dbReference type="PROSITE" id="PS00497">
    <property type="entry name" value="TYROSINASE_1"/>
    <property type="match status" value="1"/>
</dbReference>
<evidence type="ECO:0000313" key="9">
    <source>
        <dbReference type="EMBL" id="GMH51887.1"/>
    </source>
</evidence>
<dbReference type="PANTHER" id="PTHR11474:SF126">
    <property type="entry name" value="TYROSINASE-LIKE PROTEIN TYR-1-RELATED"/>
    <property type="match status" value="1"/>
</dbReference>
<dbReference type="PANTHER" id="PTHR11474">
    <property type="entry name" value="TYROSINASE FAMILY MEMBER"/>
    <property type="match status" value="1"/>
</dbReference>
<dbReference type="PROSITE" id="PS00498">
    <property type="entry name" value="TYROSINASE_2"/>
    <property type="match status" value="1"/>
</dbReference>
<keyword evidence="3" id="KW-0677">Repeat</keyword>
<protein>
    <recommendedName>
        <fullName evidence="7 8">Tyrosinase copper-binding domain-containing protein</fullName>
    </recommendedName>
</protein>
<keyword evidence="5" id="KW-1015">Disulfide bond</keyword>
<name>A0A9W7DRD1_9STRA</name>
<keyword evidence="2" id="KW-0732">Signal</keyword>
<evidence type="ECO:0000256" key="6">
    <source>
        <dbReference type="SAM" id="MobiDB-lite"/>
    </source>
</evidence>
<dbReference type="InterPro" id="IPR008922">
    <property type="entry name" value="Di-copper_centre_dom_sf"/>
</dbReference>
<gene>
    <name evidence="9" type="ORF">TrRE_jg5508</name>
</gene>
<proteinExistence type="predicted"/>
<keyword evidence="1" id="KW-0479">Metal-binding</keyword>
<dbReference type="Proteomes" id="UP001165082">
    <property type="component" value="Unassembled WGS sequence"/>
</dbReference>
<organism evidence="9 10">
    <name type="scientific">Triparma retinervis</name>
    <dbReference type="NCBI Taxonomy" id="2557542"/>
    <lineage>
        <taxon>Eukaryota</taxon>
        <taxon>Sar</taxon>
        <taxon>Stramenopiles</taxon>
        <taxon>Ochrophyta</taxon>
        <taxon>Bolidophyceae</taxon>
        <taxon>Parmales</taxon>
        <taxon>Triparmaceae</taxon>
        <taxon>Triparma</taxon>
    </lineage>
</organism>
<dbReference type="OrthoDB" id="61409at2759"/>
<keyword evidence="10" id="KW-1185">Reference proteome</keyword>
<evidence type="ECO:0000259" key="7">
    <source>
        <dbReference type="PROSITE" id="PS00497"/>
    </source>
</evidence>
<feature type="domain" description="Tyrosinase copper-binding" evidence="7">
    <location>
        <begin position="499"/>
        <end position="516"/>
    </location>
</feature>
<dbReference type="NCBIfam" id="TIGR02232">
    <property type="entry name" value="myxo_disulf_rpt"/>
    <property type="match status" value="2"/>
</dbReference>
<dbReference type="SUPFAM" id="SSF48056">
    <property type="entry name" value="Di-copper centre-containing domain"/>
    <property type="match status" value="1"/>
</dbReference>
<dbReference type="EMBL" id="BRXZ01000718">
    <property type="protein sequence ID" value="GMH51887.1"/>
    <property type="molecule type" value="Genomic_DNA"/>
</dbReference>
<reference evidence="9" key="1">
    <citation type="submission" date="2022-07" db="EMBL/GenBank/DDBJ databases">
        <title>Genome analysis of Parmales, a sister group of diatoms, reveals the evolutionary specialization of diatoms from phago-mixotrophs to photoautotrophs.</title>
        <authorList>
            <person name="Ban H."/>
            <person name="Sato S."/>
            <person name="Yoshikawa S."/>
            <person name="Kazumasa Y."/>
            <person name="Nakamura Y."/>
            <person name="Ichinomiya M."/>
            <person name="Saitoh K."/>
            <person name="Sato N."/>
            <person name="Blanc-Mathieu R."/>
            <person name="Endo H."/>
            <person name="Kuwata A."/>
            <person name="Ogata H."/>
        </authorList>
    </citation>
    <scope>NUCLEOTIDE SEQUENCE</scope>
</reference>
<evidence type="ECO:0000256" key="5">
    <source>
        <dbReference type="ARBA" id="ARBA00023157"/>
    </source>
</evidence>
<dbReference type="InterPro" id="IPR050316">
    <property type="entry name" value="Tyrosinase/Hemocyanin"/>
</dbReference>
<dbReference type="AlphaFoldDB" id="A0A9W7DRD1"/>
<keyword evidence="4" id="KW-0186">Copper</keyword>
<feature type="region of interest" description="Disordered" evidence="6">
    <location>
        <begin position="962"/>
        <end position="986"/>
    </location>
</feature>
<feature type="domain" description="Tyrosinase copper-binding" evidence="8">
    <location>
        <begin position="750"/>
        <end position="761"/>
    </location>
</feature>
<evidence type="ECO:0000256" key="2">
    <source>
        <dbReference type="ARBA" id="ARBA00022729"/>
    </source>
</evidence>
<dbReference type="Gene3D" id="1.10.1280.10">
    <property type="entry name" value="Di-copper center containing domain from catechol oxidase"/>
    <property type="match status" value="1"/>
</dbReference>
<dbReference type="GO" id="GO:0046872">
    <property type="term" value="F:metal ion binding"/>
    <property type="evidence" value="ECO:0007669"/>
    <property type="project" value="UniProtKB-KW"/>
</dbReference>
<dbReference type="GO" id="GO:0016491">
    <property type="term" value="F:oxidoreductase activity"/>
    <property type="evidence" value="ECO:0007669"/>
    <property type="project" value="InterPro"/>
</dbReference>
<dbReference type="Pfam" id="PF00264">
    <property type="entry name" value="Tyrosinase"/>
    <property type="match status" value="1"/>
</dbReference>
<dbReference type="PRINTS" id="PR00092">
    <property type="entry name" value="TYROSINASE"/>
</dbReference>
<evidence type="ECO:0000256" key="1">
    <source>
        <dbReference type="ARBA" id="ARBA00022723"/>
    </source>
</evidence>
<comment type="caution">
    <text evidence="9">The sequence shown here is derived from an EMBL/GenBank/DDBJ whole genome shotgun (WGS) entry which is preliminary data.</text>
</comment>
<evidence type="ECO:0000256" key="4">
    <source>
        <dbReference type="ARBA" id="ARBA00023008"/>
    </source>
</evidence>
<feature type="compositionally biased region" description="Basic and acidic residues" evidence="6">
    <location>
        <begin position="966"/>
        <end position="986"/>
    </location>
</feature>
<evidence type="ECO:0000256" key="3">
    <source>
        <dbReference type="ARBA" id="ARBA00022737"/>
    </source>
</evidence>
<sequence>MGKGDRDDEFGQKMDNIGLTTGKKESGMGKYAFGTCLTRPRVVENVDLTNEITEGGRRMMLEAHPMGGHVERHLLNHNTAYYDTISQLTVVKENGWTYSMNTASYHIKKDNGLVFYGINGEELEFPGDGSVTSDWKLSNVVESATMDTFELPFGRRLTTEVETSLRATERENISFEDHGHRSLSASAQLCDKNHASDCKTCIETQDAWCKSNSWDSSCVAGCEGPTKYMAKGCKEECAEPPVVSVKAKKTKEVDTQKPVDCVVGGWTAVTGSCSVKAGSAACYEKETRSITTQPQHGGAQCPAEGNERLVECTCEPVCGDGFLMPGEECDDGNASDKDGCDHNCMIETGWLCTKEAFGLSECTNGKCECSEWGQGVCQQGTCLPVKGSDLTPACVNDAMCQLSKCGDGIQSGIEQCDDGNKVSGDGCSATCGIELYHSCNGGVGQKTECSKMRVRKDFRDLTAAEKELYIEAVNVLKKQGVYDLIVQTHAHLTNKDYAHGSSGFLPWHRKYLLEYENALRSADPNGKYKDVTVPYWDWAEDTDLCSANGGCKTYDEKGAIFDPITGMGGPGSFACSSHPHGGTIDCSDLPKDHTGADISDFTSECTSGKEFTNPNSGVTSTLPSCSGDVTWGSTGADGITCSATEVAEEGCKPIPDNAVGCVRDGPFAGWMSPEYPENQDNTKTCLSRGLNWNIDSQGYLTGSQRLTQIITQQKEYGSNGGFRAYIESTPHANPHNLLGGHIRSFSSPADPLFFSHHAFIDKVWSMWQNCHDHDETDKENVGSKEYRGTSDGWDDYETDLVFFFPGESSAEDLCEKDKDATCTSCVHGKDSWCSGSPWDQTCKNFCSGGCATECGAAGEVRPGTKLTPVAAGVNCPSCTQSYYQFDDTTLKPKFFHSIHDLGYEGGDLTKPQSYLYAPDQFDIKMKEQKAICDWTETKHHGKEWKQDRRNLAHDEKRMAAPVPKGMKLDGSNRPKDHIPLDENGRPAEMHSHRARKLYELHGQETPARLLAVVDDGTGANNQFCPYDSEGAWTSSYYGWYNDDGIPMIDQEYYIDDKGDERIRYACYCNDGKVWDLDHVTCVSLMPDDSVVFESQDPDTQAILAYWYKLGNKLIEESEFVKDDDSLQFSLDEMTQRECKLLYNEKSKIERIDDVKSGNGATADPFTNKDGHAVGPGSRAKFLEGWGLAPCVGDNEVGCVLDGLANDPCDTTST</sequence>
<dbReference type="InterPro" id="IPR011936">
    <property type="entry name" value="Myxo_disulph_rpt"/>
</dbReference>
<evidence type="ECO:0000313" key="10">
    <source>
        <dbReference type="Proteomes" id="UP001165082"/>
    </source>
</evidence>
<accession>A0A9W7DRD1</accession>